<dbReference type="PROSITE" id="PS01162">
    <property type="entry name" value="QOR_ZETA_CRYSTAL"/>
    <property type="match status" value="1"/>
</dbReference>
<evidence type="ECO:0000313" key="3">
    <source>
        <dbReference type="Proteomes" id="UP000619479"/>
    </source>
</evidence>
<evidence type="ECO:0000259" key="1">
    <source>
        <dbReference type="SMART" id="SM00829"/>
    </source>
</evidence>
<proteinExistence type="predicted"/>
<dbReference type="AlphaFoldDB" id="A0A919ISM2"/>
<dbReference type="PANTHER" id="PTHR44013:SF1">
    <property type="entry name" value="ZINC-TYPE ALCOHOL DEHYDROGENASE-LIKE PROTEIN C16A3.02C"/>
    <property type="match status" value="1"/>
</dbReference>
<dbReference type="PANTHER" id="PTHR44013">
    <property type="entry name" value="ZINC-TYPE ALCOHOL DEHYDROGENASE-LIKE PROTEIN C16A3.02C"/>
    <property type="match status" value="1"/>
</dbReference>
<accession>A0A919ISM2</accession>
<dbReference type="SMART" id="SM00829">
    <property type="entry name" value="PKS_ER"/>
    <property type="match status" value="1"/>
</dbReference>
<dbReference type="GO" id="GO:0016491">
    <property type="term" value="F:oxidoreductase activity"/>
    <property type="evidence" value="ECO:0007669"/>
    <property type="project" value="InterPro"/>
</dbReference>
<organism evidence="2 3">
    <name type="scientific">Actinoplanes cyaneus</name>
    <dbReference type="NCBI Taxonomy" id="52696"/>
    <lineage>
        <taxon>Bacteria</taxon>
        <taxon>Bacillati</taxon>
        <taxon>Actinomycetota</taxon>
        <taxon>Actinomycetes</taxon>
        <taxon>Micromonosporales</taxon>
        <taxon>Micromonosporaceae</taxon>
        <taxon>Actinoplanes</taxon>
    </lineage>
</organism>
<keyword evidence="3" id="KW-1185">Reference proteome</keyword>
<dbReference type="Pfam" id="PF08240">
    <property type="entry name" value="ADH_N"/>
    <property type="match status" value="1"/>
</dbReference>
<dbReference type="InterPro" id="IPR002364">
    <property type="entry name" value="Quin_OxRdtase/zeta-crystal_CS"/>
</dbReference>
<dbReference type="CDD" id="cd05289">
    <property type="entry name" value="MDR_like_2"/>
    <property type="match status" value="1"/>
</dbReference>
<dbReference type="Proteomes" id="UP000619479">
    <property type="component" value="Unassembled WGS sequence"/>
</dbReference>
<comment type="caution">
    <text evidence="2">The sequence shown here is derived from an EMBL/GenBank/DDBJ whole genome shotgun (WGS) entry which is preliminary data.</text>
</comment>
<dbReference type="InterPro" id="IPR011032">
    <property type="entry name" value="GroES-like_sf"/>
</dbReference>
<dbReference type="Pfam" id="PF13602">
    <property type="entry name" value="ADH_zinc_N_2"/>
    <property type="match status" value="1"/>
</dbReference>
<dbReference type="InterPro" id="IPR036291">
    <property type="entry name" value="NAD(P)-bd_dom_sf"/>
</dbReference>
<sequence>MIQDDDVPLPVPAVGEVLVEVAATSFNPSDLGVRRGLFPIDLPFTLCGDVAGTVGGTPVIGRVVAAGADFVTVPASDLVPAPATIPLAHAAAIPIAGLTAWQAVFDHARITAGMRVLINGAGGGVGGFAVQLAKHAGAHVTATASPRSAAAVRAHGADEIVDYTTAPLPAGTFEAVLNLVHVEPSGAEALVALGGTLVSVTVPIGIHFVARNDVRQLSGLVALIDAGVVKVDIAAVRSLTGLADVHRDAEAGLLRGKTILTT</sequence>
<feature type="domain" description="Enoyl reductase (ER)" evidence="1">
    <location>
        <begin position="3"/>
        <end position="260"/>
    </location>
</feature>
<dbReference type="SUPFAM" id="SSF51735">
    <property type="entry name" value="NAD(P)-binding Rossmann-fold domains"/>
    <property type="match status" value="1"/>
</dbReference>
<reference evidence="2" key="1">
    <citation type="submission" date="2021-01" db="EMBL/GenBank/DDBJ databases">
        <title>Whole genome shotgun sequence of Actinoplanes cyaneus NBRC 14990.</title>
        <authorList>
            <person name="Komaki H."/>
            <person name="Tamura T."/>
        </authorList>
    </citation>
    <scope>NUCLEOTIDE SEQUENCE</scope>
    <source>
        <strain evidence="2">NBRC 14990</strain>
    </source>
</reference>
<dbReference type="SUPFAM" id="SSF50129">
    <property type="entry name" value="GroES-like"/>
    <property type="match status" value="1"/>
</dbReference>
<dbReference type="EMBL" id="BOMH01000066">
    <property type="protein sequence ID" value="GID69707.1"/>
    <property type="molecule type" value="Genomic_DNA"/>
</dbReference>
<dbReference type="InterPro" id="IPR052733">
    <property type="entry name" value="Chloroplast_QOR"/>
</dbReference>
<dbReference type="Gene3D" id="3.90.180.10">
    <property type="entry name" value="Medium-chain alcohol dehydrogenases, catalytic domain"/>
    <property type="match status" value="1"/>
</dbReference>
<evidence type="ECO:0000313" key="2">
    <source>
        <dbReference type="EMBL" id="GID69707.1"/>
    </source>
</evidence>
<dbReference type="Gene3D" id="3.40.50.720">
    <property type="entry name" value="NAD(P)-binding Rossmann-like Domain"/>
    <property type="match status" value="1"/>
</dbReference>
<dbReference type="GO" id="GO:0008270">
    <property type="term" value="F:zinc ion binding"/>
    <property type="evidence" value="ECO:0007669"/>
    <property type="project" value="InterPro"/>
</dbReference>
<protein>
    <submittedName>
        <fullName evidence="2">NADPH:quinone reductase</fullName>
    </submittedName>
</protein>
<dbReference type="InterPro" id="IPR020843">
    <property type="entry name" value="ER"/>
</dbReference>
<dbReference type="InterPro" id="IPR013154">
    <property type="entry name" value="ADH-like_N"/>
</dbReference>
<gene>
    <name evidence="2" type="ORF">Acy02nite_75880</name>
</gene>
<name>A0A919ISM2_9ACTN</name>